<evidence type="ECO:0000256" key="2">
    <source>
        <dbReference type="ARBA" id="ARBA00022479"/>
    </source>
</evidence>
<dbReference type="PROSITE" id="PS51041">
    <property type="entry name" value="EMI"/>
    <property type="match status" value="1"/>
</dbReference>
<dbReference type="Gene3D" id="2.30.180.10">
    <property type="entry name" value="FAS1 domain"/>
    <property type="match status" value="4"/>
</dbReference>
<keyword evidence="3" id="KW-0964">Secreted</keyword>
<keyword evidence="2" id="KW-0301">Gamma-carboxyglutamic acid</keyword>
<protein>
    <submittedName>
        <fullName evidence="13">Periostin</fullName>
    </submittedName>
</protein>
<reference evidence="13" key="1">
    <citation type="submission" date="2025-08" db="UniProtKB">
        <authorList>
            <consortium name="RefSeq"/>
        </authorList>
    </citation>
    <scope>IDENTIFICATION</scope>
    <source>
        <tissue evidence="13">Sperm</tissue>
    </source>
</reference>
<evidence type="ECO:0000313" key="12">
    <source>
        <dbReference type="Proteomes" id="UP001318040"/>
    </source>
</evidence>
<keyword evidence="12" id="KW-1185">Reference proteome</keyword>
<keyword evidence="5 9" id="KW-0732">Signal</keyword>
<dbReference type="GO" id="GO:0050839">
    <property type="term" value="F:cell adhesion molecule binding"/>
    <property type="evidence" value="ECO:0007669"/>
    <property type="project" value="TreeGrafter"/>
</dbReference>
<evidence type="ECO:0000256" key="9">
    <source>
        <dbReference type="SAM" id="SignalP"/>
    </source>
</evidence>
<accession>A0AAJ7WWD0</accession>
<evidence type="ECO:0000256" key="6">
    <source>
        <dbReference type="ARBA" id="ARBA00022737"/>
    </source>
</evidence>
<evidence type="ECO:0000256" key="1">
    <source>
        <dbReference type="ARBA" id="ARBA00004498"/>
    </source>
</evidence>
<evidence type="ECO:0000256" key="4">
    <source>
        <dbReference type="ARBA" id="ARBA00022530"/>
    </source>
</evidence>
<feature type="domain" description="FAS1" evidence="10">
    <location>
        <begin position="374"/>
        <end position="498"/>
    </location>
</feature>
<dbReference type="Pfam" id="PF02469">
    <property type="entry name" value="Fasciclin"/>
    <property type="match status" value="4"/>
</dbReference>
<comment type="subcellular location">
    <subcellularLocation>
        <location evidence="1">Secreted</location>
        <location evidence="1">Extracellular space</location>
        <location evidence="1">Extracellular matrix</location>
    </subcellularLocation>
</comment>
<feature type="domain" description="FAS1" evidence="10">
    <location>
        <begin position="239"/>
        <end position="370"/>
    </location>
</feature>
<dbReference type="Proteomes" id="UP001318040">
    <property type="component" value="Chromosome 16"/>
</dbReference>
<name>A0AAJ7WWD0_PETMA</name>
<feature type="domain" description="FAS1" evidence="10">
    <location>
        <begin position="502"/>
        <end position="634"/>
    </location>
</feature>
<dbReference type="FunFam" id="2.30.180.10:FF:000001">
    <property type="entry name" value="periostin isoform X1"/>
    <property type="match status" value="1"/>
</dbReference>
<dbReference type="FunFam" id="2.30.180.10:FF:000002">
    <property type="entry name" value="periostin isoform X1"/>
    <property type="match status" value="1"/>
</dbReference>
<evidence type="ECO:0000259" key="10">
    <source>
        <dbReference type="PROSITE" id="PS50213"/>
    </source>
</evidence>
<dbReference type="GeneID" id="116942851"/>
<evidence type="ECO:0000256" key="3">
    <source>
        <dbReference type="ARBA" id="ARBA00022525"/>
    </source>
</evidence>
<keyword evidence="6" id="KW-0677">Repeat</keyword>
<dbReference type="GO" id="GO:0030198">
    <property type="term" value="P:extracellular matrix organization"/>
    <property type="evidence" value="ECO:0007669"/>
    <property type="project" value="TreeGrafter"/>
</dbReference>
<feature type="signal peptide" evidence="9">
    <location>
        <begin position="1"/>
        <end position="27"/>
    </location>
</feature>
<gene>
    <name evidence="13" type="primary">POSTN</name>
</gene>
<organism evidence="12 13">
    <name type="scientific">Petromyzon marinus</name>
    <name type="common">Sea lamprey</name>
    <dbReference type="NCBI Taxonomy" id="7757"/>
    <lineage>
        <taxon>Eukaryota</taxon>
        <taxon>Metazoa</taxon>
        <taxon>Chordata</taxon>
        <taxon>Craniata</taxon>
        <taxon>Vertebrata</taxon>
        <taxon>Cyclostomata</taxon>
        <taxon>Hyperoartia</taxon>
        <taxon>Petromyzontiformes</taxon>
        <taxon>Petromyzontidae</taxon>
        <taxon>Petromyzon</taxon>
    </lineage>
</organism>
<dbReference type="InterPro" id="IPR036378">
    <property type="entry name" value="FAS1_dom_sf"/>
</dbReference>
<dbReference type="RefSeq" id="XP_032811118.1">
    <property type="nucleotide sequence ID" value="XM_032955227.1"/>
</dbReference>
<proteinExistence type="predicted"/>
<dbReference type="GO" id="GO:0031012">
    <property type="term" value="C:extracellular matrix"/>
    <property type="evidence" value="ECO:0007669"/>
    <property type="project" value="TreeGrafter"/>
</dbReference>
<keyword evidence="7" id="KW-0130">Cell adhesion</keyword>
<dbReference type="FunFam" id="2.30.180.10:FF:000003">
    <property type="entry name" value="periostin isoform X1"/>
    <property type="match status" value="1"/>
</dbReference>
<evidence type="ECO:0000256" key="7">
    <source>
        <dbReference type="ARBA" id="ARBA00022889"/>
    </source>
</evidence>
<dbReference type="KEGG" id="pmrn:116942851"/>
<dbReference type="FunFam" id="2.30.180.10:FF:000032">
    <property type="entry name" value="Fasciclin domain-containing protein, putative"/>
    <property type="match status" value="1"/>
</dbReference>
<dbReference type="GO" id="GO:0005615">
    <property type="term" value="C:extracellular space"/>
    <property type="evidence" value="ECO:0007669"/>
    <property type="project" value="TreeGrafter"/>
</dbReference>
<dbReference type="PROSITE" id="PS50213">
    <property type="entry name" value="FAS1"/>
    <property type="match status" value="4"/>
</dbReference>
<dbReference type="InterPro" id="IPR000782">
    <property type="entry name" value="FAS1_domain"/>
</dbReference>
<dbReference type="GO" id="GO:0007155">
    <property type="term" value="P:cell adhesion"/>
    <property type="evidence" value="ECO:0007669"/>
    <property type="project" value="UniProtKB-KW"/>
</dbReference>
<keyword evidence="8" id="KW-1015">Disulfide bond</keyword>
<dbReference type="InterPro" id="IPR050904">
    <property type="entry name" value="Adhesion/Biosynth-related"/>
</dbReference>
<evidence type="ECO:0000259" key="11">
    <source>
        <dbReference type="PROSITE" id="PS51041"/>
    </source>
</evidence>
<dbReference type="SUPFAM" id="SSF82153">
    <property type="entry name" value="FAS1 domain"/>
    <property type="match status" value="4"/>
</dbReference>
<feature type="chain" id="PRO_5042493074" evidence="9">
    <location>
        <begin position="28"/>
        <end position="673"/>
    </location>
</feature>
<dbReference type="PANTHER" id="PTHR10900">
    <property type="entry name" value="PERIOSTIN-RELATED"/>
    <property type="match status" value="1"/>
</dbReference>
<feature type="domain" description="EMI" evidence="11">
    <location>
        <begin position="45"/>
        <end position="99"/>
    </location>
</feature>
<sequence>MLGSLGTCTMLASCLLAALVLSLVADASHFDRTVSHSRIRGRTQGANVCAVQKVVDTEKKYYSNCKQWYQKQICGKKTIVTYECCPGYVRVDGVDGCSAITPIVNVYETLEPIEATLTQKYSNQSGLRPEIEGPGAHTMFAPSNEAWLELPKEVRDSLTTNVNIELLNALRYHMVDRRLLTSDLKDGTVLTSMYEKQKLYVNHYPNGIITMNCARLIRPNHLATNGVVHVIDRVVVPVSNQIGDVISYDEDMESMRAAVEASGLMPLLNSEGPITLFVPSNEAFKKIPKGTLNRILADPPALKAMVNNHLISSLQCSESILGTTAVETAEGTKLQVTCNGDDITLNGKVNVIRKDIVTTNGVIHLIDDLLLPDTAKDVFDVAEKYGVETFMDVFAEAGLKSSLKVGEEYTILAPKDSAMEDSTISTSSDSTRKMLLNHVIRGRHLSNQLYHGQKLETLGGQQLRVFLYHRAICIETSCVNVRDKSTNTGALFVLDKVIKPATSTVMELLRNDARFSTLLSLVNVAGMAQKFGRQGEMTLFAPTNEAFKSLGPAELSKLKRNRKELAALINGHISQGILVSGGIVPVGSNLVKTAQGTRLDVIVRNGTTYVNNKKMVQADILGVNGVIHAIDGVILPGAQWTNAMVNDRPMTDEQLAIFQRLTGRKHTLRPRRM</sequence>
<dbReference type="InterPro" id="IPR011489">
    <property type="entry name" value="EMI_domain"/>
</dbReference>
<dbReference type="PANTHER" id="PTHR10900:SF124">
    <property type="entry name" value="FI05614P"/>
    <property type="match status" value="1"/>
</dbReference>
<dbReference type="AlphaFoldDB" id="A0AAJ7WWD0"/>
<evidence type="ECO:0000313" key="13">
    <source>
        <dbReference type="RefSeq" id="XP_032811118.1"/>
    </source>
</evidence>
<dbReference type="SMART" id="SM00554">
    <property type="entry name" value="FAS1"/>
    <property type="match status" value="4"/>
</dbReference>
<keyword evidence="4" id="KW-0272">Extracellular matrix</keyword>
<evidence type="ECO:0000256" key="5">
    <source>
        <dbReference type="ARBA" id="ARBA00022729"/>
    </source>
</evidence>
<evidence type="ECO:0000256" key="8">
    <source>
        <dbReference type="ARBA" id="ARBA00023157"/>
    </source>
</evidence>
<feature type="domain" description="FAS1" evidence="10">
    <location>
        <begin position="97"/>
        <end position="235"/>
    </location>
</feature>